<protein>
    <recommendedName>
        <fullName evidence="2">Sulfotransferase domain-containing protein</fullName>
    </recommendedName>
</protein>
<name>A0A7S4N879_9STRA</name>
<evidence type="ECO:0008006" key="2">
    <source>
        <dbReference type="Google" id="ProtNLM"/>
    </source>
</evidence>
<dbReference type="AlphaFoldDB" id="A0A7S4N879"/>
<dbReference type="EMBL" id="HBKQ01047322">
    <property type="protein sequence ID" value="CAE2272115.1"/>
    <property type="molecule type" value="Transcribed_RNA"/>
</dbReference>
<gene>
    <name evidence="1" type="ORF">OAUR00152_LOCUS32648</name>
</gene>
<evidence type="ECO:0000313" key="1">
    <source>
        <dbReference type="EMBL" id="CAE2272115.1"/>
    </source>
</evidence>
<reference evidence="1" key="1">
    <citation type="submission" date="2021-01" db="EMBL/GenBank/DDBJ databases">
        <authorList>
            <person name="Corre E."/>
            <person name="Pelletier E."/>
            <person name="Niang G."/>
            <person name="Scheremetjew M."/>
            <person name="Finn R."/>
            <person name="Kale V."/>
            <person name="Holt S."/>
            <person name="Cochrane G."/>
            <person name="Meng A."/>
            <person name="Brown T."/>
            <person name="Cohen L."/>
        </authorList>
    </citation>
    <scope>NUCLEOTIDE SEQUENCE</scope>
    <source>
        <strain evidence="1">Isolate 1302-5</strain>
    </source>
</reference>
<accession>A0A7S4N879</accession>
<proteinExistence type="predicted"/>
<sequence length="290" mass="32925">MWGRIWYCPKQVRDAQNEVDRADMGKRLWEEWAPTWNLAKPYLIQKSPMFDVKLLDRLNIQEFAPQALMPGATAKGGTFHVVVMRHPLMSWSYFRYMYEYEHLLFNWLDAWEHVLGLFASGSVKKFAVFQYEVMANPAMAPMVKDQLQSLVRGDCGIEPPSGASGAAVEGSWAESGRHTRRRLEFHSSGGVSEHHLEMGGRFKNGCLEDDSCRQLMTDLQPIAQGLGYDIKNLNAFNGDASPILFSHRNPPSQELVRSMRALVDKYIGAGNANFDPRNPRYANGCNENCF</sequence>
<organism evidence="1">
    <name type="scientific">Odontella aurita</name>
    <dbReference type="NCBI Taxonomy" id="265563"/>
    <lineage>
        <taxon>Eukaryota</taxon>
        <taxon>Sar</taxon>
        <taxon>Stramenopiles</taxon>
        <taxon>Ochrophyta</taxon>
        <taxon>Bacillariophyta</taxon>
        <taxon>Mediophyceae</taxon>
        <taxon>Biddulphiophycidae</taxon>
        <taxon>Eupodiscales</taxon>
        <taxon>Odontellaceae</taxon>
        <taxon>Odontella</taxon>
    </lineage>
</organism>